<accession>A0A1X9N7F5</accession>
<name>A0A1X9N7F5_9GAMM</name>
<dbReference type="STRING" id="716816.BST96_07675"/>
<dbReference type="AlphaFoldDB" id="A0A1X9N7F5"/>
<protein>
    <submittedName>
        <fullName evidence="1">Uncharacterized protein</fullName>
    </submittedName>
</protein>
<gene>
    <name evidence="1" type="ORF">BST96_07675</name>
</gene>
<evidence type="ECO:0000313" key="1">
    <source>
        <dbReference type="EMBL" id="ARN74008.1"/>
    </source>
</evidence>
<dbReference type="Proteomes" id="UP000193450">
    <property type="component" value="Chromosome"/>
</dbReference>
<dbReference type="RefSeq" id="WP_085758137.1">
    <property type="nucleotide sequence ID" value="NZ_CP019343.1"/>
</dbReference>
<reference evidence="1 2" key="1">
    <citation type="submission" date="2016-11" db="EMBL/GenBank/DDBJ databases">
        <title>Trade-off between light-utilization and light-protection in marine flavobacteria.</title>
        <authorList>
            <person name="Kumagai Y."/>
        </authorList>
    </citation>
    <scope>NUCLEOTIDE SEQUENCE [LARGE SCALE GENOMIC DNA]</scope>
    <source>
        <strain evidence="1 2">NBRC 107125</strain>
    </source>
</reference>
<keyword evidence="2" id="KW-1185">Reference proteome</keyword>
<dbReference type="KEGG" id="osg:BST96_07675"/>
<organism evidence="1 2">
    <name type="scientific">Oceanicoccus sagamiensis</name>
    <dbReference type="NCBI Taxonomy" id="716816"/>
    <lineage>
        <taxon>Bacteria</taxon>
        <taxon>Pseudomonadati</taxon>
        <taxon>Pseudomonadota</taxon>
        <taxon>Gammaproteobacteria</taxon>
        <taxon>Cellvibrionales</taxon>
        <taxon>Spongiibacteraceae</taxon>
        <taxon>Oceanicoccus</taxon>
    </lineage>
</organism>
<proteinExistence type="predicted"/>
<dbReference type="EMBL" id="CP019343">
    <property type="protein sequence ID" value="ARN74008.1"/>
    <property type="molecule type" value="Genomic_DNA"/>
</dbReference>
<sequence>MEQIMVMFIILLLLAALFLMQKQRKTISQGLTLTFEELELVIGRRHQVIDNLLAASQSIEAMDTCKAQSLKTSCHELKGAFEMASFSQSAVGLQRLKKAESALQQHLIRFEQQANSSKEEPPSMVLKPYFSTIKALKVDLSALQQ</sequence>
<evidence type="ECO:0000313" key="2">
    <source>
        <dbReference type="Proteomes" id="UP000193450"/>
    </source>
</evidence>